<dbReference type="Pfam" id="PF00096">
    <property type="entry name" value="zf-C2H2"/>
    <property type="match status" value="3"/>
</dbReference>
<dbReference type="PROSITE" id="PS50157">
    <property type="entry name" value="ZINC_FINGER_C2H2_2"/>
    <property type="match status" value="11"/>
</dbReference>
<dbReference type="SMART" id="SM00868">
    <property type="entry name" value="zf-AD"/>
    <property type="match status" value="2"/>
</dbReference>
<feature type="domain" description="THAP-type" evidence="11">
    <location>
        <begin position="1"/>
        <end position="82"/>
    </location>
</feature>
<evidence type="ECO:0000256" key="7">
    <source>
        <dbReference type="PROSITE-ProRule" id="PRU00309"/>
    </source>
</evidence>
<dbReference type="InterPro" id="IPR038441">
    <property type="entry name" value="THAP_Znf_sf"/>
</dbReference>
<evidence type="ECO:0000259" key="11">
    <source>
        <dbReference type="PROSITE" id="PS50950"/>
    </source>
</evidence>
<feature type="domain" description="C2H2-type" evidence="10">
    <location>
        <begin position="1405"/>
        <end position="1428"/>
    </location>
</feature>
<feature type="binding site" evidence="8">
    <location>
        <position position="845"/>
    </location>
    <ligand>
        <name>Zn(2+)</name>
        <dbReference type="ChEBI" id="CHEBI:29105"/>
    </ligand>
</feature>
<evidence type="ECO:0000256" key="1">
    <source>
        <dbReference type="ARBA" id="ARBA00022723"/>
    </source>
</evidence>
<feature type="domain" description="C2H2-type" evidence="10">
    <location>
        <begin position="424"/>
        <end position="450"/>
    </location>
</feature>
<feature type="binding site" evidence="8">
    <location>
        <position position="842"/>
    </location>
    <ligand>
        <name>Zn(2+)</name>
        <dbReference type="ChEBI" id="CHEBI:29105"/>
    </ligand>
</feature>
<keyword evidence="1 8" id="KW-0479">Metal-binding</keyword>
<feature type="compositionally biased region" description="Basic and acidic residues" evidence="9">
    <location>
        <begin position="1227"/>
        <end position="1241"/>
    </location>
</feature>
<dbReference type="Pfam" id="PF05485">
    <property type="entry name" value="THAP"/>
    <property type="match status" value="2"/>
</dbReference>
<gene>
    <name evidence="13" type="ORF">APLA_LOCUS13619</name>
</gene>
<dbReference type="Pfam" id="PF07776">
    <property type="entry name" value="zf-AD"/>
    <property type="match status" value="2"/>
</dbReference>
<dbReference type="EMBL" id="CADEBC010000557">
    <property type="protein sequence ID" value="CAB3252637.1"/>
    <property type="molecule type" value="Genomic_DNA"/>
</dbReference>
<dbReference type="PROSITE" id="PS00028">
    <property type="entry name" value="ZINC_FINGER_C2H2_1"/>
    <property type="match status" value="17"/>
</dbReference>
<dbReference type="SUPFAM" id="SSF57716">
    <property type="entry name" value="Glucocorticoid receptor-like (DNA-binding domain)"/>
    <property type="match status" value="4"/>
</dbReference>
<feature type="compositionally biased region" description="Acidic residues" evidence="9">
    <location>
        <begin position="265"/>
        <end position="274"/>
    </location>
</feature>
<evidence type="ECO:0000256" key="9">
    <source>
        <dbReference type="SAM" id="MobiDB-lite"/>
    </source>
</evidence>
<dbReference type="SMART" id="SM00980">
    <property type="entry name" value="THAP"/>
    <property type="match status" value="2"/>
</dbReference>
<protein>
    <submittedName>
        <fullName evidence="13">Uncharacterized protein</fullName>
    </submittedName>
</protein>
<feature type="binding site" evidence="8">
    <location>
        <position position="101"/>
    </location>
    <ligand>
        <name>Zn(2+)</name>
        <dbReference type="ChEBI" id="CHEBI:29105"/>
    </ligand>
</feature>
<feature type="binding site" evidence="8">
    <location>
        <position position="804"/>
    </location>
    <ligand>
        <name>Zn(2+)</name>
        <dbReference type="ChEBI" id="CHEBI:29105"/>
    </ligand>
</feature>
<dbReference type="SMART" id="SM00355">
    <property type="entry name" value="ZnF_C2H2"/>
    <property type="match status" value="22"/>
</dbReference>
<keyword evidence="5 7" id="KW-0238">DNA-binding</keyword>
<feature type="domain" description="C2H2-type" evidence="10">
    <location>
        <begin position="1377"/>
        <end position="1404"/>
    </location>
</feature>
<sequence>MRCSVLDCINDTKTTTKCHGITFHLFPKEPNLRTMWVKALGMTDWEPKDRSTICSEHFRDEDFYETKTGLRKIKSGAVPMVAKDCTDELDEPAAFRVCRICLAIDVKMYDLGDYDLDDMYEQITGILVIGEERLPQRVCYECAARLSSAIRFKNRATRSLELLQEMLLRDNYVITIRDIMTLSYSHNSFKSPLIQKVFENSDYDLHIRDIFVKDEDVEHSEGLEDEAKDFEEGSEVEVKNEDSTEEIFIEELEPSDEENDKKLSEEDDEDSEGNEDVKRKRENEYDEVLQNITERYKKNKFKRLAADLDQSLFTVTSLSYEQQMEEVRERQHSAAYLKAPYKCTVCYRGYEDKNSYEAHVLRHSEKCGSYECCVCKTRLKTQRALRHHLTARHTELYSCNGCTFLTKNRGVAKEHEKWHAGTTYRCPHCDEEFDKRSTYLGHIRIKHVSDCVCELCGYTFVSKKGIDVHKQKKHVLDASMPLEGPYCDVCEVKFISEDAFDRHLMLSSRHSSDHDPNRIRNCFQSMNRKPKGRMKSRIERRPVIHRLSPQDVVQLNEPINCEQCDLLLPDLRSYAQHFRRAHPDKNRTKFPSKRTPCMCELCGKIFRMMSLLEAHMWVHTGEKRYKCDCCMKSFTQKAYLVDHLRLHSAKKPTYECPLCGKHFSNVNNRKRHMFLHTGLKPFKCETCGKCSTTLGEHKIHFEHVHQKKPWPKRTRPRRGKKQAGDDESFPKEPNLRTAWVEALGMADWEPKDRSTICSEHFRNEDFYQTKRGLRKIKGGAVPVVAQDSADDLDAPAALRVCRICLAIDVKMYDFRDHKMDQMYEQITGLLTCGEERLPQRVCWECAARLTSAIRFRTRALRSFQLLQDMLLPDTYIKVRDIKSINRSHSGLSSPLIQKIYDNSDYDLHIRDVLVKEEELPPEAPPDDEGLEVDAKDLAPITEVEVKDEGSSNEIFFEEFDHFDDDDDKTLSEVCLEKNKEKEKIKKRKEKPVKRIKPKKCEEDDTPDNTTDRYKKNDVKRRRQTEALDETLFTITSLSYDQQIEEVLKRQDSTSYTNAPYKCTICYRGFQIKDRYTAHAIRHSEQSGLYECFICKTRLKTSRALRKHLTAQHTEQYSCKGCPFLTRNRGVAREHEKWHAGTKYQCPHCASEFDKLTTYMGHIRIKHVSDCVCELCGYTFVSKKGIDVHKKKKHRLVDKSVTLDGPYCTVCEVKFISEEAHDRHLMLSSRHSSDHDPNRIRNDSQSMNTERNGRVVRRIERRPVIHPRDPQDRLTQHEPNTPVNCEQCGIQLRDLRLYAQHFRRAHPDKNRTKYPAMKTPCMCEQCGKIFQSMALLKDHMWVHTGEKRFKCDRCTKSFTQKTNLVFHMRVHSASRPTYECPLCGKHFAFFNNRRRHMFIHTGLKPFKCDTCGKCFTTSGEHRAHVEHVHLKKPWPKRARHRRDWKCDANSVED</sequence>
<proteinExistence type="predicted"/>
<evidence type="ECO:0000259" key="10">
    <source>
        <dbReference type="PROSITE" id="PS50157"/>
    </source>
</evidence>
<dbReference type="Proteomes" id="UP000494106">
    <property type="component" value="Unassembled WGS sequence"/>
</dbReference>
<keyword evidence="3 6" id="KW-0863">Zinc-finger</keyword>
<dbReference type="Gene3D" id="3.30.160.60">
    <property type="entry name" value="Classic Zinc Finger"/>
    <property type="match status" value="11"/>
</dbReference>
<feature type="compositionally biased region" description="Acidic residues" evidence="9">
    <location>
        <begin position="223"/>
        <end position="235"/>
    </location>
</feature>
<feature type="compositionally biased region" description="Basic and acidic residues" evidence="9">
    <location>
        <begin position="722"/>
        <end position="732"/>
    </location>
</feature>
<dbReference type="InterPro" id="IPR006612">
    <property type="entry name" value="THAP_Znf"/>
</dbReference>
<dbReference type="Pfam" id="PF12874">
    <property type="entry name" value="zf-met"/>
    <property type="match status" value="1"/>
</dbReference>
<dbReference type="PROSITE" id="PS50950">
    <property type="entry name" value="ZF_THAP"/>
    <property type="match status" value="2"/>
</dbReference>
<feature type="region of interest" description="Disordered" evidence="9">
    <location>
        <begin position="221"/>
        <end position="282"/>
    </location>
</feature>
<dbReference type="FunFam" id="3.30.160.60:FF:000624">
    <property type="entry name" value="zinc finger protein 697"/>
    <property type="match status" value="2"/>
</dbReference>
<reference evidence="13 14" key="1">
    <citation type="submission" date="2020-04" db="EMBL/GenBank/DDBJ databases">
        <authorList>
            <person name="Wallbank WR R."/>
            <person name="Pardo Diaz C."/>
            <person name="Kozak K."/>
            <person name="Martin S."/>
            <person name="Jiggins C."/>
            <person name="Moest M."/>
            <person name="Warren A I."/>
            <person name="Byers J.R.P. K."/>
            <person name="Montejo-Kovacevich G."/>
            <person name="Yen C E."/>
        </authorList>
    </citation>
    <scope>NUCLEOTIDE SEQUENCE [LARGE SCALE GENOMIC DNA]</scope>
</reference>
<feature type="domain" description="ZAD" evidence="12">
    <location>
        <begin position="96"/>
        <end position="166"/>
    </location>
</feature>
<feature type="binding site" evidence="8">
    <location>
        <position position="139"/>
    </location>
    <ligand>
        <name>Zn(2+)</name>
        <dbReference type="ChEBI" id="CHEBI:29105"/>
    </ligand>
</feature>
<feature type="domain" description="C2H2-type" evidence="10">
    <location>
        <begin position="625"/>
        <end position="652"/>
    </location>
</feature>
<dbReference type="SUPFAM" id="SSF57667">
    <property type="entry name" value="beta-beta-alpha zinc fingers"/>
    <property type="match status" value="5"/>
</dbReference>
<feature type="domain" description="ZAD" evidence="12">
    <location>
        <begin position="799"/>
        <end position="869"/>
    </location>
</feature>
<name>A0A8S1B417_ARCPL</name>
<feature type="region of interest" description="Disordered" evidence="9">
    <location>
        <begin position="1227"/>
        <end position="1252"/>
    </location>
</feature>
<dbReference type="PANTHER" id="PTHR24379:SF121">
    <property type="entry name" value="C2H2-TYPE DOMAIN-CONTAINING PROTEIN"/>
    <property type="match status" value="1"/>
</dbReference>
<feature type="domain" description="C2H2-type" evidence="10">
    <location>
        <begin position="1143"/>
        <end position="1169"/>
    </location>
</feature>
<dbReference type="PANTHER" id="PTHR24379">
    <property type="entry name" value="KRAB AND ZINC FINGER DOMAIN-CONTAINING"/>
    <property type="match status" value="1"/>
</dbReference>
<feature type="region of interest" description="Disordered" evidence="9">
    <location>
        <begin position="986"/>
        <end position="1017"/>
    </location>
</feature>
<comment type="caution">
    <text evidence="13">The sequence shown here is derived from an EMBL/GenBank/DDBJ whole genome shotgun (WGS) entry which is preliminary data.</text>
</comment>
<feature type="compositionally biased region" description="Basic residues" evidence="9">
    <location>
        <begin position="986"/>
        <end position="997"/>
    </location>
</feature>
<feature type="binding site" evidence="8">
    <location>
        <position position="98"/>
    </location>
    <ligand>
        <name>Zn(2+)</name>
        <dbReference type="ChEBI" id="CHEBI:29105"/>
    </ligand>
</feature>
<feature type="binding site" evidence="8">
    <location>
        <position position="801"/>
    </location>
    <ligand>
        <name>Zn(2+)</name>
        <dbReference type="ChEBI" id="CHEBI:29105"/>
    </ligand>
</feature>
<evidence type="ECO:0000256" key="2">
    <source>
        <dbReference type="ARBA" id="ARBA00022737"/>
    </source>
</evidence>
<evidence type="ECO:0000256" key="5">
    <source>
        <dbReference type="ARBA" id="ARBA00023125"/>
    </source>
</evidence>
<feature type="compositionally biased region" description="Acidic residues" evidence="9">
    <location>
        <begin position="243"/>
        <end position="258"/>
    </location>
</feature>
<evidence type="ECO:0000256" key="6">
    <source>
        <dbReference type="PROSITE-ProRule" id="PRU00042"/>
    </source>
</evidence>
<keyword evidence="14" id="KW-1185">Reference proteome</keyword>
<dbReference type="PROSITE" id="PS51915">
    <property type="entry name" value="ZAD"/>
    <property type="match status" value="2"/>
</dbReference>
<feature type="domain" description="C2H2-type" evidence="10">
    <location>
        <begin position="1320"/>
        <end position="1347"/>
    </location>
</feature>
<dbReference type="GO" id="GO:0008270">
    <property type="term" value="F:zinc ion binding"/>
    <property type="evidence" value="ECO:0007669"/>
    <property type="project" value="UniProtKB-UniRule"/>
</dbReference>
<evidence type="ECO:0000313" key="13">
    <source>
        <dbReference type="EMBL" id="CAB3252637.1"/>
    </source>
</evidence>
<feature type="compositionally biased region" description="Basic residues" evidence="9">
    <location>
        <begin position="705"/>
        <end position="721"/>
    </location>
</feature>
<dbReference type="InterPro" id="IPR012934">
    <property type="entry name" value="Znf_AD"/>
</dbReference>
<dbReference type="Gene3D" id="6.20.210.20">
    <property type="entry name" value="THAP domain"/>
    <property type="match status" value="2"/>
</dbReference>
<feature type="binding site" evidence="8">
    <location>
        <position position="142"/>
    </location>
    <ligand>
        <name>Zn(2+)</name>
        <dbReference type="ChEBI" id="CHEBI:29105"/>
    </ligand>
</feature>
<evidence type="ECO:0000256" key="3">
    <source>
        <dbReference type="ARBA" id="ARBA00022771"/>
    </source>
</evidence>
<evidence type="ECO:0000259" key="12">
    <source>
        <dbReference type="PROSITE" id="PS51915"/>
    </source>
</evidence>
<feature type="region of interest" description="Disordered" evidence="9">
    <location>
        <begin position="704"/>
        <end position="732"/>
    </location>
</feature>
<dbReference type="InterPro" id="IPR036236">
    <property type="entry name" value="Znf_C2H2_sf"/>
</dbReference>
<dbReference type="GO" id="GO:0003677">
    <property type="term" value="F:DNA binding"/>
    <property type="evidence" value="ECO:0007669"/>
    <property type="project" value="UniProtKB-UniRule"/>
</dbReference>
<accession>A0A8S1B417</accession>
<evidence type="ECO:0000256" key="8">
    <source>
        <dbReference type="PROSITE-ProRule" id="PRU01263"/>
    </source>
</evidence>
<feature type="domain" description="C2H2-type" evidence="10">
    <location>
        <begin position="1089"/>
        <end position="1117"/>
    </location>
</feature>
<dbReference type="SMART" id="SM00692">
    <property type="entry name" value="DM3"/>
    <property type="match status" value="2"/>
</dbReference>
<feature type="domain" description="C2H2-type" evidence="10">
    <location>
        <begin position="597"/>
        <end position="624"/>
    </location>
</feature>
<feature type="domain" description="THAP-type" evidence="11">
    <location>
        <begin position="680"/>
        <end position="785"/>
    </location>
</feature>
<dbReference type="OrthoDB" id="654211at2759"/>
<feature type="domain" description="C2H2-type" evidence="10">
    <location>
        <begin position="1060"/>
        <end position="1087"/>
    </location>
</feature>
<organism evidence="13 14">
    <name type="scientific">Arctia plantaginis</name>
    <name type="common">Wood tiger moth</name>
    <name type="synonym">Phalaena plantaginis</name>
    <dbReference type="NCBI Taxonomy" id="874455"/>
    <lineage>
        <taxon>Eukaryota</taxon>
        <taxon>Metazoa</taxon>
        <taxon>Ecdysozoa</taxon>
        <taxon>Arthropoda</taxon>
        <taxon>Hexapoda</taxon>
        <taxon>Insecta</taxon>
        <taxon>Pterygota</taxon>
        <taxon>Neoptera</taxon>
        <taxon>Endopterygota</taxon>
        <taxon>Lepidoptera</taxon>
        <taxon>Glossata</taxon>
        <taxon>Ditrysia</taxon>
        <taxon>Noctuoidea</taxon>
        <taxon>Erebidae</taxon>
        <taxon>Arctiinae</taxon>
        <taxon>Arctia</taxon>
    </lineage>
</organism>
<dbReference type="InterPro" id="IPR013087">
    <property type="entry name" value="Znf_C2H2_type"/>
</dbReference>
<keyword evidence="2" id="KW-0677">Repeat</keyword>
<evidence type="ECO:0000313" key="14">
    <source>
        <dbReference type="Proteomes" id="UP000494106"/>
    </source>
</evidence>
<feature type="domain" description="C2H2-type" evidence="10">
    <location>
        <begin position="654"/>
        <end position="681"/>
    </location>
</feature>
<keyword evidence="4 8" id="KW-0862">Zinc</keyword>
<dbReference type="GO" id="GO:0005634">
    <property type="term" value="C:nucleus"/>
    <property type="evidence" value="ECO:0007669"/>
    <property type="project" value="InterPro"/>
</dbReference>
<evidence type="ECO:0000256" key="4">
    <source>
        <dbReference type="ARBA" id="ARBA00022833"/>
    </source>
</evidence>
<feature type="domain" description="C2H2-type" evidence="10">
    <location>
        <begin position="1348"/>
        <end position="1375"/>
    </location>
</feature>